<name>A0A023ZWM7_9CAUD</name>
<proteinExistence type="predicted"/>
<evidence type="ECO:0000313" key="2">
    <source>
        <dbReference type="EMBL" id="AHY84211.1"/>
    </source>
</evidence>
<dbReference type="EMBL" id="KJ538722">
    <property type="protein sequence ID" value="AHY84211.1"/>
    <property type="molecule type" value="Genomic_DNA"/>
</dbReference>
<evidence type="ECO:0000313" key="3">
    <source>
        <dbReference type="Proteomes" id="UP000024437"/>
    </source>
</evidence>
<dbReference type="Proteomes" id="UP000024437">
    <property type="component" value="Genome"/>
</dbReference>
<dbReference type="InterPro" id="IPR055994">
    <property type="entry name" value="DUF7572"/>
</dbReference>
<sequence>MTMRVQQVDVDMSGWCPVTRLYRTEDGEHIAVTVHDYMTANGSVAAFPATAEGFAVDLTPLWSTADAVTHEAALAMHGYILED</sequence>
<gene>
    <name evidence="2" type="primary">26</name>
    <name evidence="2" type="ORF">PBI_HH92_26</name>
</gene>
<dbReference type="Pfam" id="PF24457">
    <property type="entry name" value="DUF7572"/>
    <property type="match status" value="1"/>
</dbReference>
<reference evidence="2 3" key="1">
    <citation type="submission" date="2014-03" db="EMBL/GenBank/DDBJ databases">
        <authorList>
            <person name="Bragg J."/>
            <person name="Chandler A.Y."/>
            <person name="Dehn A."/>
            <person name="Hefner M."/>
            <person name="Petersen P."/>
            <person name="Wilson J."/>
            <person name="Zeba F."/>
            <person name="Zegers G.P."/>
            <person name="Page S.T."/>
            <person name="Bradley K.W."/>
            <person name="Clarke D.Q."/>
            <person name="Lewis M.F."/>
            <person name="Barker L.P."/>
            <person name="Bailey C."/>
            <person name="Asai D.J."/>
            <person name="Garber M.L."/>
            <person name="Bowman C.A."/>
            <person name="Russell D.A."/>
            <person name="Pope W.H."/>
            <person name="Jacobs-Sera D."/>
            <person name="Hendrix R.W."/>
            <person name="Hatfull G.F."/>
        </authorList>
    </citation>
    <scope>NUCLEOTIDE SEQUENCE [LARGE SCALE GENOMIC DNA]</scope>
</reference>
<feature type="domain" description="DUF7572" evidence="1">
    <location>
        <begin position="3"/>
        <end position="79"/>
    </location>
</feature>
<protein>
    <recommendedName>
        <fullName evidence="1">DUF7572 domain-containing protein</fullName>
    </recommendedName>
</protein>
<evidence type="ECO:0000259" key="1">
    <source>
        <dbReference type="Pfam" id="PF24457"/>
    </source>
</evidence>
<organism evidence="2 3">
    <name type="scientific">Mycobacterium phage HH92</name>
    <dbReference type="NCBI Taxonomy" id="1471543"/>
    <lineage>
        <taxon>Viruses</taxon>
        <taxon>Duplodnaviria</taxon>
        <taxon>Heunggongvirae</taxon>
        <taxon>Uroviricota</taxon>
        <taxon>Caudoviricetes</taxon>
        <taxon>Gilesvirus</taxon>
        <taxon>Gilesvirus giles</taxon>
    </lineage>
</organism>
<accession>A0A023ZWM7</accession>